<evidence type="ECO:0000313" key="3">
    <source>
        <dbReference type="Proteomes" id="UP000778951"/>
    </source>
</evidence>
<proteinExistence type="predicted"/>
<name>A0A968GDW1_9SPIO</name>
<reference evidence="2" key="1">
    <citation type="submission" date="2020-03" db="EMBL/GenBank/DDBJ databases">
        <title>Spirochaetal bacteria isolated from arthropods constitute a novel genus Entomospira genus novum within the order Spirochaetales.</title>
        <authorList>
            <person name="Grana-Miraglia L."/>
            <person name="Sikutova S."/>
            <person name="Fingerle V."/>
            <person name="Sing A."/>
            <person name="Castillo-Ramirez S."/>
            <person name="Margos G."/>
            <person name="Rudolf I."/>
        </authorList>
    </citation>
    <scope>NUCLEOTIDE SEQUENCE</scope>
    <source>
        <strain evidence="2">BR149</strain>
    </source>
</reference>
<organism evidence="2 3">
    <name type="scientific">Entomospira culicis</name>
    <dbReference type="NCBI Taxonomy" id="2719989"/>
    <lineage>
        <taxon>Bacteria</taxon>
        <taxon>Pseudomonadati</taxon>
        <taxon>Spirochaetota</taxon>
        <taxon>Spirochaetia</taxon>
        <taxon>Spirochaetales</taxon>
        <taxon>Spirochaetaceae</taxon>
        <taxon>Entomospira</taxon>
    </lineage>
</organism>
<dbReference type="RefSeq" id="WP_167694873.1">
    <property type="nucleotide sequence ID" value="NZ_CP118181.1"/>
</dbReference>
<dbReference type="Proteomes" id="UP000778951">
    <property type="component" value="Unassembled WGS sequence"/>
</dbReference>
<comment type="caution">
    <text evidence="2">The sequence shown here is derived from an EMBL/GenBank/DDBJ whole genome shotgun (WGS) entry which is preliminary data.</text>
</comment>
<evidence type="ECO:0000256" key="1">
    <source>
        <dbReference type="SAM" id="SignalP"/>
    </source>
</evidence>
<dbReference type="EMBL" id="JAATLM010000001">
    <property type="protein sequence ID" value="NIZ68754.1"/>
    <property type="molecule type" value="Genomic_DNA"/>
</dbReference>
<keyword evidence="1" id="KW-0732">Signal</keyword>
<accession>A0A968GDW1</accession>
<gene>
    <name evidence="2" type="ORF">HCT48_00760</name>
</gene>
<feature type="signal peptide" evidence="1">
    <location>
        <begin position="1"/>
        <end position="19"/>
    </location>
</feature>
<protein>
    <submittedName>
        <fullName evidence="2">Uncharacterized protein</fullName>
    </submittedName>
</protein>
<feature type="chain" id="PRO_5037976316" evidence="1">
    <location>
        <begin position="20"/>
        <end position="265"/>
    </location>
</feature>
<keyword evidence="3" id="KW-1185">Reference proteome</keyword>
<dbReference type="AlphaFoldDB" id="A0A968GDW1"/>
<sequence>MKKKLLALMLLLTSFTLWAEEPTLNPTSEELKAAGQRIFQNETGGKKELLVHWNVGEDFPSLGIGHFIWFKRGANEPFTESFPGLVKAYLDNGYKSSDLPKIMTATPYAPWNSREEFLAKKEANDKDILALIDFLYEHQEVQVRYIMDRLVAALPLMMEASSRPDHVKQQFYRVAQSPGGFYPLIDYVNFKGEGINPNERYKNVGWGLLQVLETMKGTKTGKPALKDFSSAAAKVLNQRIKLSPIERGEDRWREGWMARVRTYAQ</sequence>
<evidence type="ECO:0000313" key="2">
    <source>
        <dbReference type="EMBL" id="NIZ68754.1"/>
    </source>
</evidence>